<sequence length="727" mass="79924">MLPPLLWLVAFLTQPQAVCSSITLPSVLDCVNSTCTHTYLASHMTLAYTPKILYSCQQSLIPGSTEPGDTLTLHGDGRCKTSPYAFRSFVTDGGSQAMARACHVEVYANEGCEGESTQLSLNDLEQGGCQFTGGKSAKMICRLVESENQAALTHLRAMCPRVMANYEVFANASISTVTSLPALASINETVKPATAYSTITAGNETGVLATAEPYTGMATKTAKASIAALTLLMNGPGYLAVAIQPGPQTNDKAFHEWYNEEHGPLRLRLPYITSGDRYTAADGQRPEWSAVYDVTDLAELNKRLYTRLREERSAREKDVMSTFESLDRKIYRTVAEKGSVGDAPAPVTIAVSMRVNEADLPEFNKWYDEEHVPMLSKIPGWLRTRRFEMVVGGLKGMPPTGQVECLAVHDYAEQNGINGPEHKAAQDTPWRAKIMEKVSDKERRQWKHHLRFDALEEPPSTVVTTDGAEIRYQLEGNPSDPVIVFVNSILTNLHIWDDVARALQTTGINGKTYRTLRYNSRGYVQQAARSNPTRFDLLADDLEYLLQRLRIPKVHAVVGVSMGGVTSINFSIRHADMLEKFVACDCNVAASPANNTAWGERIDLAKSEGMGKLAEVTTKRWFTEPNHDKPNFSKVLAMVQQASIAGFEQNAGALCNYDLKSHLPNIKTPGLLVAGEGDGKLPEVMQNFGIPNTSFKSIPNAGHLPMLENHDAFMDALAGFLREQSKL</sequence>
<evidence type="ECO:0000256" key="1">
    <source>
        <dbReference type="ARBA" id="ARBA00008645"/>
    </source>
</evidence>
<protein>
    <recommendedName>
        <fullName evidence="3">AB hydrolase-1 domain-containing protein</fullName>
    </recommendedName>
</protein>
<dbReference type="VEuPathDB" id="FungiDB:BTJ68_11222"/>
<feature type="chain" id="PRO_5018027084" description="AB hydrolase-1 domain-containing protein" evidence="2">
    <location>
        <begin position="21"/>
        <end position="727"/>
    </location>
</feature>
<proteinExistence type="inferred from homology"/>
<dbReference type="PANTHER" id="PTHR43039">
    <property type="entry name" value="ESTERASE-RELATED"/>
    <property type="match status" value="1"/>
</dbReference>
<dbReference type="AlphaFoldDB" id="A0A3M7EGS8"/>
<comment type="similarity">
    <text evidence="1">Belongs to the AB hydrolase superfamily.</text>
</comment>
<dbReference type="SUPFAM" id="SSF54909">
    <property type="entry name" value="Dimeric alpha+beta barrel"/>
    <property type="match status" value="1"/>
</dbReference>
<feature type="domain" description="AB hydrolase-1" evidence="3">
    <location>
        <begin position="481"/>
        <end position="709"/>
    </location>
</feature>
<evidence type="ECO:0000313" key="4">
    <source>
        <dbReference type="EMBL" id="RMY75835.1"/>
    </source>
</evidence>
<organism evidence="4 5">
    <name type="scientific">Hortaea werneckii</name>
    <name type="common">Black yeast</name>
    <name type="synonym">Cladosporium werneckii</name>
    <dbReference type="NCBI Taxonomy" id="91943"/>
    <lineage>
        <taxon>Eukaryota</taxon>
        <taxon>Fungi</taxon>
        <taxon>Dikarya</taxon>
        <taxon>Ascomycota</taxon>
        <taxon>Pezizomycotina</taxon>
        <taxon>Dothideomycetes</taxon>
        <taxon>Dothideomycetidae</taxon>
        <taxon>Mycosphaerellales</taxon>
        <taxon>Teratosphaeriaceae</taxon>
        <taxon>Hortaea</taxon>
    </lineage>
</organism>
<dbReference type="InterPro" id="IPR011008">
    <property type="entry name" value="Dimeric_a/b-barrel"/>
</dbReference>
<accession>A0A3M7EGS8</accession>
<dbReference type="InterPro" id="IPR029058">
    <property type="entry name" value="AB_hydrolase_fold"/>
</dbReference>
<dbReference type="Proteomes" id="UP000281468">
    <property type="component" value="Unassembled WGS sequence"/>
</dbReference>
<name>A0A3M7EGS8_HORWE</name>
<dbReference type="VEuPathDB" id="FungiDB:BTJ68_11223"/>
<reference evidence="4 5" key="1">
    <citation type="journal article" date="2018" name="BMC Genomics">
        <title>Genomic evidence for intraspecific hybridization in a clonal and extremely halotolerant yeast.</title>
        <authorList>
            <person name="Gostincar C."/>
            <person name="Stajich J.E."/>
            <person name="Zupancic J."/>
            <person name="Zalar P."/>
            <person name="Gunde-Cimerman N."/>
        </authorList>
    </citation>
    <scope>NUCLEOTIDE SEQUENCE [LARGE SCALE GENOMIC DNA]</scope>
    <source>
        <strain evidence="4 5">EXF-171</strain>
    </source>
</reference>
<dbReference type="Pfam" id="PF00561">
    <property type="entry name" value="Abhydrolase_1"/>
    <property type="match status" value="1"/>
</dbReference>
<evidence type="ECO:0000259" key="3">
    <source>
        <dbReference type="Pfam" id="PF00561"/>
    </source>
</evidence>
<evidence type="ECO:0000313" key="5">
    <source>
        <dbReference type="Proteomes" id="UP000281468"/>
    </source>
</evidence>
<gene>
    <name evidence="4" type="ORF">D0862_13859</name>
</gene>
<feature type="signal peptide" evidence="2">
    <location>
        <begin position="1"/>
        <end position="20"/>
    </location>
</feature>
<dbReference type="Gene3D" id="3.40.50.1820">
    <property type="entry name" value="alpha/beta hydrolase"/>
    <property type="match status" value="1"/>
</dbReference>
<dbReference type="SUPFAM" id="SSF53474">
    <property type="entry name" value="alpha/beta-Hydrolases"/>
    <property type="match status" value="1"/>
</dbReference>
<dbReference type="EMBL" id="QWIQ01000823">
    <property type="protein sequence ID" value="RMY75835.1"/>
    <property type="molecule type" value="Genomic_DNA"/>
</dbReference>
<dbReference type="InterPro" id="IPR000073">
    <property type="entry name" value="AB_hydrolase_1"/>
</dbReference>
<keyword evidence="2" id="KW-0732">Signal</keyword>
<comment type="caution">
    <text evidence="4">The sequence shown here is derived from an EMBL/GenBank/DDBJ whole genome shotgun (WGS) entry which is preliminary data.</text>
</comment>
<evidence type="ECO:0000256" key="2">
    <source>
        <dbReference type="SAM" id="SignalP"/>
    </source>
</evidence>